<evidence type="ECO:0008006" key="2">
    <source>
        <dbReference type="Google" id="ProtNLM"/>
    </source>
</evidence>
<gene>
    <name evidence="1" type="ORF">AVDCRST_MAG23-1178</name>
</gene>
<dbReference type="InterPro" id="IPR036388">
    <property type="entry name" value="WH-like_DNA-bd_sf"/>
</dbReference>
<dbReference type="AlphaFoldDB" id="A0A6J4TWC3"/>
<organism evidence="1">
    <name type="scientific">uncultured Sphingosinicella sp</name>
    <dbReference type="NCBI Taxonomy" id="478748"/>
    <lineage>
        <taxon>Bacteria</taxon>
        <taxon>Pseudomonadati</taxon>
        <taxon>Pseudomonadota</taxon>
        <taxon>Alphaproteobacteria</taxon>
        <taxon>Sphingomonadales</taxon>
        <taxon>Sphingosinicellaceae</taxon>
        <taxon>Sphingosinicella</taxon>
        <taxon>environmental samples</taxon>
    </lineage>
</organism>
<proteinExistence type="predicted"/>
<name>A0A6J4TWC3_9SPHN</name>
<sequence length="167" mass="18274">MGALGQTTRAPDTYQPNTCSDGAVLPLEAYHEAGTARQVPWSALLRHVLALLWKSRLPWGAYAITEALGRSGTKCHPNSIYRSLKTLQSARLVIPIVSWSRYIISPDPGIHSWGVILCSRCRNYAVVPLEDDGRLLWSVARGLSFRPEQSAIECHGKCTSCAAQEAG</sequence>
<protein>
    <recommendedName>
        <fullName evidence="2">Ferric uptake regulation protein</fullName>
    </recommendedName>
</protein>
<dbReference type="SUPFAM" id="SSF46785">
    <property type="entry name" value="Winged helix' DNA-binding domain"/>
    <property type="match status" value="1"/>
</dbReference>
<reference evidence="1" key="1">
    <citation type="submission" date="2020-02" db="EMBL/GenBank/DDBJ databases">
        <authorList>
            <person name="Meier V. D."/>
        </authorList>
    </citation>
    <scope>NUCLEOTIDE SEQUENCE</scope>
    <source>
        <strain evidence="1">AVDCRST_MAG23</strain>
    </source>
</reference>
<accession>A0A6J4TWC3</accession>
<dbReference type="EMBL" id="CADCWD010000046">
    <property type="protein sequence ID" value="CAA9532726.1"/>
    <property type="molecule type" value="Genomic_DNA"/>
</dbReference>
<evidence type="ECO:0000313" key="1">
    <source>
        <dbReference type="EMBL" id="CAA9532726.1"/>
    </source>
</evidence>
<dbReference type="InterPro" id="IPR036390">
    <property type="entry name" value="WH_DNA-bd_sf"/>
</dbReference>
<dbReference type="Gene3D" id="1.10.10.10">
    <property type="entry name" value="Winged helix-like DNA-binding domain superfamily/Winged helix DNA-binding domain"/>
    <property type="match status" value="1"/>
</dbReference>